<protein>
    <recommendedName>
        <fullName evidence="3">NAD-dependent epimerase/dehydratase domain-containing protein</fullName>
    </recommendedName>
</protein>
<evidence type="ECO:0000313" key="2">
    <source>
        <dbReference type="Proteomes" id="UP000722485"/>
    </source>
</evidence>
<sequence>MPPLIWGNGTGDFNKASQQIPQLIRHAIKERKLEYVAPGTSRIGHVHVQDLALLFETVVIRAIQDPTLESGRKGFFFANTGNHSWLEVSEKIARIGFQWGVLKSAEATPLNLTAAAEKFWEGDLLHTERVQASTSVTSADRSFGIGWKPQKSEEDWQESIPDAVKKVIDENKHRV</sequence>
<dbReference type="PANTHER" id="PTHR48079:SF6">
    <property type="entry name" value="NAD(P)-BINDING DOMAIN-CONTAINING PROTEIN-RELATED"/>
    <property type="match status" value="1"/>
</dbReference>
<dbReference type="InterPro" id="IPR036291">
    <property type="entry name" value="NAD(P)-bd_dom_sf"/>
</dbReference>
<evidence type="ECO:0000313" key="1">
    <source>
        <dbReference type="EMBL" id="KAF7556736.1"/>
    </source>
</evidence>
<accession>A0A9P5HK25</accession>
<dbReference type="GO" id="GO:0005737">
    <property type="term" value="C:cytoplasm"/>
    <property type="evidence" value="ECO:0007669"/>
    <property type="project" value="TreeGrafter"/>
</dbReference>
<dbReference type="OrthoDB" id="10262413at2759"/>
<proteinExistence type="predicted"/>
<reference evidence="1" key="1">
    <citation type="submission" date="2020-03" db="EMBL/GenBank/DDBJ databases">
        <title>Draft Genome Sequence of Cylindrodendrum hubeiense.</title>
        <authorList>
            <person name="Buettner E."/>
            <person name="Kellner H."/>
        </authorList>
    </citation>
    <scope>NUCLEOTIDE SEQUENCE</scope>
    <source>
        <strain evidence="1">IHI 201604</strain>
    </source>
</reference>
<dbReference type="InterPro" id="IPR051783">
    <property type="entry name" value="NAD(P)-dependent_oxidoreduct"/>
</dbReference>
<dbReference type="GO" id="GO:0004029">
    <property type="term" value="F:aldehyde dehydrogenase (NAD+) activity"/>
    <property type="evidence" value="ECO:0007669"/>
    <property type="project" value="TreeGrafter"/>
</dbReference>
<gene>
    <name evidence="1" type="ORF">G7Z17_g1259</name>
</gene>
<dbReference type="Proteomes" id="UP000722485">
    <property type="component" value="Unassembled WGS sequence"/>
</dbReference>
<comment type="caution">
    <text evidence="1">The sequence shown here is derived from an EMBL/GenBank/DDBJ whole genome shotgun (WGS) entry which is preliminary data.</text>
</comment>
<dbReference type="PANTHER" id="PTHR48079">
    <property type="entry name" value="PROTEIN YEEZ"/>
    <property type="match status" value="1"/>
</dbReference>
<name>A0A9P5HK25_9HYPO</name>
<dbReference type="EMBL" id="JAANBB010000010">
    <property type="protein sequence ID" value="KAF7556736.1"/>
    <property type="molecule type" value="Genomic_DNA"/>
</dbReference>
<keyword evidence="2" id="KW-1185">Reference proteome</keyword>
<dbReference type="Gene3D" id="3.40.50.720">
    <property type="entry name" value="NAD(P)-binding Rossmann-like Domain"/>
    <property type="match status" value="1"/>
</dbReference>
<evidence type="ECO:0008006" key="3">
    <source>
        <dbReference type="Google" id="ProtNLM"/>
    </source>
</evidence>
<organism evidence="1 2">
    <name type="scientific">Cylindrodendrum hubeiense</name>
    <dbReference type="NCBI Taxonomy" id="595255"/>
    <lineage>
        <taxon>Eukaryota</taxon>
        <taxon>Fungi</taxon>
        <taxon>Dikarya</taxon>
        <taxon>Ascomycota</taxon>
        <taxon>Pezizomycotina</taxon>
        <taxon>Sordariomycetes</taxon>
        <taxon>Hypocreomycetidae</taxon>
        <taxon>Hypocreales</taxon>
        <taxon>Nectriaceae</taxon>
        <taxon>Cylindrodendrum</taxon>
    </lineage>
</organism>
<dbReference type="AlphaFoldDB" id="A0A9P5HK25"/>
<dbReference type="SUPFAM" id="SSF51735">
    <property type="entry name" value="NAD(P)-binding Rossmann-fold domains"/>
    <property type="match status" value="1"/>
</dbReference>